<dbReference type="Gene3D" id="1.20.1260.120">
    <property type="entry name" value="Protein of unknown function DUF2935"/>
    <property type="match status" value="1"/>
</dbReference>
<dbReference type="InterPro" id="IPR021328">
    <property type="entry name" value="CotB-like"/>
</dbReference>
<proteinExistence type="predicted"/>
<comment type="caution">
    <text evidence="1">The sequence shown here is derived from an EMBL/GenBank/DDBJ whole genome shotgun (WGS) entry which is preliminary data.</text>
</comment>
<sequence length="271" mass="31809">MNYAHQSVFEHRFWLQVLGDHARFIFDTLSPGESELIKQAQSFIHAFDSLLAEAQQMGEQSANQWQHLAYRVYPLTEQFRNYKLDLISRHLDCQVKIALPPSFINHMVNELEEYIRILSHLMRGEVPPKLHPVHHHRLWLLDAAGHAAGVKGELDPVESKWVKTAEKFEKTFKDFYIKAQEMAGFIRARQDLFPSLQAFNKETSLEITLFYNFLEELKEMRLDCRRLGTLMPLMADHMAREECYYLLKLHEVDPDNVQKTVCDPTRPRVES</sequence>
<keyword evidence="2" id="KW-1185">Reference proteome</keyword>
<dbReference type="EMBL" id="JAUSUQ010000005">
    <property type="protein sequence ID" value="MDQ0338882.1"/>
    <property type="molecule type" value="Genomic_DNA"/>
</dbReference>
<organism evidence="1 2">
    <name type="scientific">Caldalkalibacillus uzonensis</name>
    <dbReference type="NCBI Taxonomy" id="353224"/>
    <lineage>
        <taxon>Bacteria</taxon>
        <taxon>Bacillati</taxon>
        <taxon>Bacillota</taxon>
        <taxon>Bacilli</taxon>
        <taxon>Bacillales</taxon>
        <taxon>Bacillaceae</taxon>
        <taxon>Caldalkalibacillus</taxon>
    </lineage>
</organism>
<protein>
    <recommendedName>
        <fullName evidence="3">DUF2935 domain-containing protein</fullName>
    </recommendedName>
</protein>
<evidence type="ECO:0008006" key="3">
    <source>
        <dbReference type="Google" id="ProtNLM"/>
    </source>
</evidence>
<evidence type="ECO:0000313" key="2">
    <source>
        <dbReference type="Proteomes" id="UP001232445"/>
    </source>
</evidence>
<dbReference type="Pfam" id="PF11155">
    <property type="entry name" value="DUF2935"/>
    <property type="match status" value="2"/>
</dbReference>
<dbReference type="SUPFAM" id="SSF158430">
    <property type="entry name" value="Bacillus cereus metalloprotein-like"/>
    <property type="match status" value="2"/>
</dbReference>
<reference evidence="1 2" key="1">
    <citation type="submission" date="2023-07" db="EMBL/GenBank/DDBJ databases">
        <title>Genomic Encyclopedia of Type Strains, Phase IV (KMG-IV): sequencing the most valuable type-strain genomes for metagenomic binning, comparative biology and taxonomic classification.</title>
        <authorList>
            <person name="Goeker M."/>
        </authorList>
    </citation>
    <scope>NUCLEOTIDE SEQUENCE [LARGE SCALE GENOMIC DNA]</scope>
    <source>
        <strain evidence="1 2">DSM 17740</strain>
    </source>
</reference>
<name>A0ABU0CV24_9BACI</name>
<evidence type="ECO:0000313" key="1">
    <source>
        <dbReference type="EMBL" id="MDQ0338882.1"/>
    </source>
</evidence>
<gene>
    <name evidence="1" type="ORF">J2S00_001668</name>
</gene>
<accession>A0ABU0CV24</accession>
<dbReference type="Proteomes" id="UP001232445">
    <property type="component" value="Unassembled WGS sequence"/>
</dbReference>